<feature type="transmembrane region" description="Helical" evidence="7">
    <location>
        <begin position="82"/>
        <end position="106"/>
    </location>
</feature>
<feature type="transmembrane region" description="Helical" evidence="7">
    <location>
        <begin position="21"/>
        <end position="43"/>
    </location>
</feature>
<evidence type="ECO:0000313" key="10">
    <source>
        <dbReference type="Proteomes" id="UP000240259"/>
    </source>
</evidence>
<evidence type="ECO:0000256" key="6">
    <source>
        <dbReference type="ARBA" id="ARBA00023136"/>
    </source>
</evidence>
<evidence type="ECO:0000313" key="9">
    <source>
        <dbReference type="EMBL" id="PTE10813.1"/>
    </source>
</evidence>
<dbReference type="PANTHER" id="PTHR30151:SF20">
    <property type="entry name" value="ABC TRANSPORTER PERMEASE PROTEIN HI_0355-RELATED"/>
    <property type="match status" value="1"/>
</dbReference>
<dbReference type="Gene3D" id="1.10.3720.10">
    <property type="entry name" value="MetI-like"/>
    <property type="match status" value="1"/>
</dbReference>
<sequence length="277" mass="30227">MLVDYSPVSRIVGQLTGPGKRLGAAIGAAWPATVLVVTIILVWEFYTRYSGIKPTTLPAPSRVLQQIVENRQALIDNALPTVAATLSGFALSVASAFISSILVDFVRPLRRALFPVFIISQTLPLVAIAPLVVLWFGFGLLPKILLVALVTFFPMMVALVQGYDSTDKDMEWLLRSMGATRAQVFLKARLPSAIPFFFTGLRISITYAVVGAIFAEYSGAAKGLGIYMLAAKNNFRPDLVLAAVFCSALITLVLFGCTVVIERLSMPWEKVRKDDRK</sequence>
<keyword evidence="6 7" id="KW-0472">Membrane</keyword>
<proteinExistence type="inferred from homology"/>
<dbReference type="SUPFAM" id="SSF161098">
    <property type="entry name" value="MetI-like"/>
    <property type="match status" value="1"/>
</dbReference>
<dbReference type="PANTHER" id="PTHR30151">
    <property type="entry name" value="ALKANE SULFONATE ABC TRANSPORTER-RELATED, MEMBRANE SUBUNIT"/>
    <property type="match status" value="1"/>
</dbReference>
<dbReference type="Proteomes" id="UP000240259">
    <property type="component" value="Unassembled WGS sequence"/>
</dbReference>
<accession>A0A2T4IZ13</accession>
<dbReference type="GO" id="GO:0055085">
    <property type="term" value="P:transmembrane transport"/>
    <property type="evidence" value="ECO:0007669"/>
    <property type="project" value="InterPro"/>
</dbReference>
<dbReference type="InterPro" id="IPR000515">
    <property type="entry name" value="MetI-like"/>
</dbReference>
<feature type="transmembrane region" description="Helical" evidence="7">
    <location>
        <begin position="113"/>
        <end position="138"/>
    </location>
</feature>
<evidence type="ECO:0000256" key="4">
    <source>
        <dbReference type="ARBA" id="ARBA00022692"/>
    </source>
</evidence>
<evidence type="ECO:0000259" key="8">
    <source>
        <dbReference type="PROSITE" id="PS50928"/>
    </source>
</evidence>
<evidence type="ECO:0000256" key="2">
    <source>
        <dbReference type="ARBA" id="ARBA00022448"/>
    </source>
</evidence>
<keyword evidence="3" id="KW-1003">Cell membrane</keyword>
<feature type="transmembrane region" description="Helical" evidence="7">
    <location>
        <begin position="144"/>
        <end position="163"/>
    </location>
</feature>
<feature type="transmembrane region" description="Helical" evidence="7">
    <location>
        <begin position="239"/>
        <end position="261"/>
    </location>
</feature>
<reference evidence="9 10" key="1">
    <citation type="submission" date="2018-03" db="EMBL/GenBank/DDBJ databases">
        <title>Genome sequence of the symbiotic type strain Mesorhizobium helmanticense CSLC115NT isolated from Lotus corniculatus nodules.</title>
        <authorList>
            <person name="Sannazzaro A.I."/>
            <person name="Torres Tejerizo G.A."/>
            <person name="Dip D."/>
            <person name="Caballero M."/>
            <person name="Pistorio M."/>
            <person name="Estrella M.J."/>
        </authorList>
    </citation>
    <scope>NUCLEOTIDE SEQUENCE [LARGE SCALE GENOMIC DNA]</scope>
    <source>
        <strain evidence="9 10">CSLC115N</strain>
    </source>
</reference>
<comment type="caution">
    <text evidence="9">The sequence shown here is derived from an EMBL/GenBank/DDBJ whole genome shotgun (WGS) entry which is preliminary data.</text>
</comment>
<keyword evidence="4 7" id="KW-0812">Transmembrane</keyword>
<feature type="domain" description="ABC transmembrane type-1" evidence="8">
    <location>
        <begin position="74"/>
        <end position="258"/>
    </location>
</feature>
<keyword evidence="2 7" id="KW-0813">Transport</keyword>
<dbReference type="PROSITE" id="PS50928">
    <property type="entry name" value="ABC_TM1"/>
    <property type="match status" value="1"/>
</dbReference>
<comment type="subcellular location">
    <subcellularLocation>
        <location evidence="1 7">Cell membrane</location>
        <topology evidence="1 7">Multi-pass membrane protein</topology>
    </subcellularLocation>
</comment>
<dbReference type="RefSeq" id="WP_107648816.1">
    <property type="nucleotide sequence ID" value="NZ_PZJX01000020.1"/>
</dbReference>
<dbReference type="CDD" id="cd06261">
    <property type="entry name" value="TM_PBP2"/>
    <property type="match status" value="1"/>
</dbReference>
<comment type="similarity">
    <text evidence="7">Belongs to the binding-protein-dependent transport system permease family.</text>
</comment>
<dbReference type="EMBL" id="PZJX01000020">
    <property type="protein sequence ID" value="PTE10813.1"/>
    <property type="molecule type" value="Genomic_DNA"/>
</dbReference>
<feature type="transmembrane region" description="Helical" evidence="7">
    <location>
        <begin position="196"/>
        <end position="219"/>
    </location>
</feature>
<evidence type="ECO:0000256" key="3">
    <source>
        <dbReference type="ARBA" id="ARBA00022475"/>
    </source>
</evidence>
<dbReference type="Pfam" id="PF00528">
    <property type="entry name" value="BPD_transp_1"/>
    <property type="match status" value="1"/>
</dbReference>
<dbReference type="OrthoDB" id="9786495at2"/>
<evidence type="ECO:0000256" key="1">
    <source>
        <dbReference type="ARBA" id="ARBA00004651"/>
    </source>
</evidence>
<organism evidence="9 10">
    <name type="scientific">Mesorhizobium helmanticense</name>
    <dbReference type="NCBI Taxonomy" id="1776423"/>
    <lineage>
        <taxon>Bacteria</taxon>
        <taxon>Pseudomonadati</taxon>
        <taxon>Pseudomonadota</taxon>
        <taxon>Alphaproteobacteria</taxon>
        <taxon>Hyphomicrobiales</taxon>
        <taxon>Phyllobacteriaceae</taxon>
        <taxon>Mesorhizobium</taxon>
    </lineage>
</organism>
<dbReference type="GO" id="GO:0005886">
    <property type="term" value="C:plasma membrane"/>
    <property type="evidence" value="ECO:0007669"/>
    <property type="project" value="UniProtKB-SubCell"/>
</dbReference>
<keyword evidence="5 7" id="KW-1133">Transmembrane helix</keyword>
<evidence type="ECO:0000256" key="5">
    <source>
        <dbReference type="ARBA" id="ARBA00022989"/>
    </source>
</evidence>
<dbReference type="InterPro" id="IPR035906">
    <property type="entry name" value="MetI-like_sf"/>
</dbReference>
<protein>
    <submittedName>
        <fullName evidence="9">ABC transporter permease</fullName>
    </submittedName>
</protein>
<dbReference type="AlphaFoldDB" id="A0A2T4IZ13"/>
<gene>
    <name evidence="9" type="ORF">C9427_09180</name>
</gene>
<name>A0A2T4IZ13_9HYPH</name>
<keyword evidence="10" id="KW-1185">Reference proteome</keyword>
<evidence type="ECO:0000256" key="7">
    <source>
        <dbReference type="RuleBase" id="RU363032"/>
    </source>
</evidence>